<dbReference type="HOGENOM" id="CLU_981713_0_0_1"/>
<dbReference type="OMA" id="KVYQFYV"/>
<protein>
    <submittedName>
        <fullName evidence="1">Uncharacterized protein</fullName>
    </submittedName>
</protein>
<reference evidence="2" key="1">
    <citation type="journal article" date="2006" name="PLoS Biol.">
        <title>Macronuclear genome sequence of the ciliate Tetrahymena thermophila, a model eukaryote.</title>
        <authorList>
            <person name="Eisen J.A."/>
            <person name="Coyne R.S."/>
            <person name="Wu M."/>
            <person name="Wu D."/>
            <person name="Thiagarajan M."/>
            <person name="Wortman J.R."/>
            <person name="Badger J.H."/>
            <person name="Ren Q."/>
            <person name="Amedeo P."/>
            <person name="Jones K.M."/>
            <person name="Tallon L.J."/>
            <person name="Delcher A.L."/>
            <person name="Salzberg S.L."/>
            <person name="Silva J.C."/>
            <person name="Haas B.J."/>
            <person name="Majoros W.H."/>
            <person name="Farzad M."/>
            <person name="Carlton J.M."/>
            <person name="Smith R.K. Jr."/>
            <person name="Garg J."/>
            <person name="Pearlman R.E."/>
            <person name="Karrer K.M."/>
            <person name="Sun L."/>
            <person name="Manning G."/>
            <person name="Elde N.C."/>
            <person name="Turkewitz A.P."/>
            <person name="Asai D.J."/>
            <person name="Wilkes D.E."/>
            <person name="Wang Y."/>
            <person name="Cai H."/>
            <person name="Collins K."/>
            <person name="Stewart B.A."/>
            <person name="Lee S.R."/>
            <person name="Wilamowska K."/>
            <person name="Weinberg Z."/>
            <person name="Ruzzo W.L."/>
            <person name="Wloga D."/>
            <person name="Gaertig J."/>
            <person name="Frankel J."/>
            <person name="Tsao C.-C."/>
            <person name="Gorovsky M.A."/>
            <person name="Keeling P.J."/>
            <person name="Waller R.F."/>
            <person name="Patron N.J."/>
            <person name="Cherry J.M."/>
            <person name="Stover N.A."/>
            <person name="Krieger C.J."/>
            <person name="del Toro C."/>
            <person name="Ryder H.F."/>
            <person name="Williamson S.C."/>
            <person name="Barbeau R.A."/>
            <person name="Hamilton E.P."/>
            <person name="Orias E."/>
        </authorList>
    </citation>
    <scope>NUCLEOTIDE SEQUENCE [LARGE SCALE GENOMIC DNA]</scope>
    <source>
        <strain evidence="2">SB210</strain>
    </source>
</reference>
<organism evidence="1 2">
    <name type="scientific">Tetrahymena thermophila (strain SB210)</name>
    <dbReference type="NCBI Taxonomy" id="312017"/>
    <lineage>
        <taxon>Eukaryota</taxon>
        <taxon>Sar</taxon>
        <taxon>Alveolata</taxon>
        <taxon>Ciliophora</taxon>
        <taxon>Intramacronucleata</taxon>
        <taxon>Oligohymenophorea</taxon>
        <taxon>Hymenostomatida</taxon>
        <taxon>Tetrahymenina</taxon>
        <taxon>Tetrahymenidae</taxon>
        <taxon>Tetrahymena</taxon>
    </lineage>
</organism>
<proteinExistence type="predicted"/>
<dbReference type="GeneID" id="7845855"/>
<name>Q237D2_TETTS</name>
<dbReference type="eggNOG" id="ENOG502SZP1">
    <property type="taxonomic scope" value="Eukaryota"/>
</dbReference>
<sequence length="284" mass="33705">MSSNDQPKTIRDAIKLGVENDIAKAKYFQDKSEERQLEKIEIKYQKEMIQKQFFTDERKPEYGEEMRVAKYVDTALGDIKAFFKGIIGDDYEPKNNFSFSQKQKILNYLYFRNKADMESPLKYKSAYGGIEEQDMYIYTLENRIQGINKLKFDNRVLYINQVAQCQNRIRFNGFFWGIFASSICWGTFMRKQSIIRKVCLTLTFTHIGGQIASYRSIDRVFDSLYPIFLKDYDQFFIDEENRKKEHAEAGGIKTDEIQIMIEENMKQIRKGKKLAQQKDEEYFE</sequence>
<dbReference type="AlphaFoldDB" id="Q237D2"/>
<dbReference type="Proteomes" id="UP000009168">
    <property type="component" value="Unassembled WGS sequence"/>
</dbReference>
<gene>
    <name evidence="1" type="ORF">TTHERM_00082180</name>
</gene>
<evidence type="ECO:0000313" key="1">
    <source>
        <dbReference type="EMBL" id="EAR92318.1"/>
    </source>
</evidence>
<dbReference type="OrthoDB" id="10578165at2759"/>
<keyword evidence="2" id="KW-1185">Reference proteome</keyword>
<dbReference type="KEGG" id="tet:TTHERM_00082180"/>
<dbReference type="EMBL" id="GG662749">
    <property type="protein sequence ID" value="EAR92318.1"/>
    <property type="molecule type" value="Genomic_DNA"/>
</dbReference>
<dbReference type="InParanoid" id="Q237D2"/>
<accession>Q237D2</accession>
<evidence type="ECO:0000313" key="2">
    <source>
        <dbReference type="Proteomes" id="UP000009168"/>
    </source>
</evidence>
<dbReference type="RefSeq" id="XP_001012563.1">
    <property type="nucleotide sequence ID" value="XM_001012563.3"/>
</dbReference>